<keyword evidence="9 14" id="KW-1133">Transmembrane helix</keyword>
<comment type="subcellular location">
    <subcellularLocation>
        <location evidence="3">Cell projection</location>
        <location evidence="3">Cilium</location>
    </subcellularLocation>
    <subcellularLocation>
        <location evidence="2">Vacuole membrane</location>
        <topology evidence="2">Multi-pass membrane protein</topology>
    </subcellularLocation>
</comment>
<evidence type="ECO:0000256" key="13">
    <source>
        <dbReference type="ARBA" id="ARBA00023273"/>
    </source>
</evidence>
<keyword evidence="11 14" id="KW-0472">Membrane</keyword>
<comment type="function">
    <text evidence="1">Required for ciliogenesis.</text>
</comment>
<gene>
    <name evidence="15" type="ORF">MCOR_12901</name>
</gene>
<dbReference type="OrthoDB" id="189688at2759"/>
<comment type="similarity">
    <text evidence="4">Belongs to the TMEM138 family.</text>
</comment>
<dbReference type="GO" id="GO:0005774">
    <property type="term" value="C:vacuolar membrane"/>
    <property type="evidence" value="ECO:0007669"/>
    <property type="project" value="UniProtKB-SubCell"/>
</dbReference>
<evidence type="ECO:0000256" key="9">
    <source>
        <dbReference type="ARBA" id="ARBA00022989"/>
    </source>
</evidence>
<evidence type="ECO:0000256" key="8">
    <source>
        <dbReference type="ARBA" id="ARBA00022794"/>
    </source>
</evidence>
<evidence type="ECO:0000256" key="3">
    <source>
        <dbReference type="ARBA" id="ARBA00004138"/>
    </source>
</evidence>
<evidence type="ECO:0000256" key="6">
    <source>
        <dbReference type="ARBA" id="ARBA00022554"/>
    </source>
</evidence>
<evidence type="ECO:0000256" key="7">
    <source>
        <dbReference type="ARBA" id="ARBA00022692"/>
    </source>
</evidence>
<feature type="transmembrane region" description="Helical" evidence="14">
    <location>
        <begin position="12"/>
        <end position="30"/>
    </location>
</feature>
<keyword evidence="13" id="KW-0966">Cell projection</keyword>
<evidence type="ECO:0000256" key="2">
    <source>
        <dbReference type="ARBA" id="ARBA00004128"/>
    </source>
</evidence>
<evidence type="ECO:0000256" key="11">
    <source>
        <dbReference type="ARBA" id="ARBA00023136"/>
    </source>
</evidence>
<name>A0A6J8AY42_MYTCO</name>
<dbReference type="GO" id="GO:0005929">
    <property type="term" value="C:cilium"/>
    <property type="evidence" value="ECO:0007669"/>
    <property type="project" value="UniProtKB-SubCell"/>
</dbReference>
<protein>
    <recommendedName>
        <fullName evidence="5">Transmembrane protein 138</fullName>
    </recommendedName>
</protein>
<dbReference type="Pfam" id="PF14935">
    <property type="entry name" value="TMEM138"/>
    <property type="match status" value="1"/>
</dbReference>
<dbReference type="InterPro" id="IPR024133">
    <property type="entry name" value="TM_138"/>
</dbReference>
<evidence type="ECO:0000313" key="15">
    <source>
        <dbReference type="EMBL" id="CAC5376164.1"/>
    </source>
</evidence>
<keyword evidence="12" id="KW-0325">Glycoprotein</keyword>
<dbReference type="EMBL" id="CACVKT020002176">
    <property type="protein sequence ID" value="CAC5376164.1"/>
    <property type="molecule type" value="Genomic_DNA"/>
</dbReference>
<dbReference type="PANTHER" id="PTHR13306">
    <property type="entry name" value="TRANSMEMBRANE PROTEIN 138"/>
    <property type="match status" value="1"/>
</dbReference>
<dbReference type="Proteomes" id="UP000507470">
    <property type="component" value="Unassembled WGS sequence"/>
</dbReference>
<reference evidence="15 16" key="1">
    <citation type="submission" date="2020-06" db="EMBL/GenBank/DDBJ databases">
        <authorList>
            <person name="Li R."/>
            <person name="Bekaert M."/>
        </authorList>
    </citation>
    <scope>NUCLEOTIDE SEQUENCE [LARGE SCALE GENOMIC DNA]</scope>
    <source>
        <strain evidence="16">wild</strain>
    </source>
</reference>
<feature type="transmembrane region" description="Helical" evidence="14">
    <location>
        <begin position="116"/>
        <end position="134"/>
    </location>
</feature>
<keyword evidence="6" id="KW-0926">Vacuole</keyword>
<accession>A0A6J8AY42</accession>
<evidence type="ECO:0000256" key="1">
    <source>
        <dbReference type="ARBA" id="ARBA00003709"/>
    </source>
</evidence>
<feature type="transmembrane region" description="Helical" evidence="14">
    <location>
        <begin position="36"/>
        <end position="65"/>
    </location>
</feature>
<dbReference type="PANTHER" id="PTHR13306:SF6">
    <property type="entry name" value="TRANSMEMBRANE PROTEIN 138"/>
    <property type="match status" value="1"/>
</dbReference>
<keyword evidence="10" id="KW-0969">Cilium</keyword>
<proteinExistence type="inferred from homology"/>
<dbReference type="GO" id="GO:0030030">
    <property type="term" value="P:cell projection organization"/>
    <property type="evidence" value="ECO:0007669"/>
    <property type="project" value="UniProtKB-KW"/>
</dbReference>
<keyword evidence="16" id="KW-1185">Reference proteome</keyword>
<evidence type="ECO:0000256" key="10">
    <source>
        <dbReference type="ARBA" id="ARBA00023069"/>
    </source>
</evidence>
<evidence type="ECO:0000256" key="12">
    <source>
        <dbReference type="ARBA" id="ARBA00023180"/>
    </source>
</evidence>
<evidence type="ECO:0000313" key="16">
    <source>
        <dbReference type="Proteomes" id="UP000507470"/>
    </source>
</evidence>
<dbReference type="AlphaFoldDB" id="A0A6J8AY42"/>
<evidence type="ECO:0000256" key="4">
    <source>
        <dbReference type="ARBA" id="ARBA00010572"/>
    </source>
</evidence>
<keyword evidence="8" id="KW-0970">Cilium biogenesis/degradation</keyword>
<evidence type="ECO:0000256" key="14">
    <source>
        <dbReference type="SAM" id="Phobius"/>
    </source>
</evidence>
<evidence type="ECO:0000256" key="5">
    <source>
        <dbReference type="ARBA" id="ARBA00014515"/>
    </source>
</evidence>
<organism evidence="15 16">
    <name type="scientific">Mytilus coruscus</name>
    <name type="common">Sea mussel</name>
    <dbReference type="NCBI Taxonomy" id="42192"/>
    <lineage>
        <taxon>Eukaryota</taxon>
        <taxon>Metazoa</taxon>
        <taxon>Spiralia</taxon>
        <taxon>Lophotrochozoa</taxon>
        <taxon>Mollusca</taxon>
        <taxon>Bivalvia</taxon>
        <taxon>Autobranchia</taxon>
        <taxon>Pteriomorphia</taxon>
        <taxon>Mytilida</taxon>
        <taxon>Mytiloidea</taxon>
        <taxon>Mytilidae</taxon>
        <taxon>Mytilinae</taxon>
        <taxon>Mytilus</taxon>
    </lineage>
</organism>
<feature type="transmembrane region" description="Helical" evidence="14">
    <location>
        <begin position="77"/>
        <end position="96"/>
    </location>
</feature>
<sequence length="161" mass="19489">MQVERYRPILYLQYFLLLIDIVMNSFIEMLRFENVILLVLFVIQDVCIIFAVIVVFLLFFNTYIFQAGLVNILINKFKVGIMVTFAYFGLNVGLHVWEMTLRWDEPNKYIWETNGFIPVFVIQRTGAVLYYYFYKRTALKLGDPRFYQDSDWIRKEFDKRR</sequence>
<keyword evidence="7 14" id="KW-0812">Transmembrane</keyword>